<name>A0A9D2HUX6_9BACE</name>
<protein>
    <submittedName>
        <fullName evidence="1">Uncharacterized protein</fullName>
    </submittedName>
</protein>
<comment type="caution">
    <text evidence="1">The sequence shown here is derived from an EMBL/GenBank/DDBJ whole genome shotgun (WGS) entry which is preliminary data.</text>
</comment>
<accession>A0A9D2HUX6</accession>
<evidence type="ECO:0000313" key="1">
    <source>
        <dbReference type="EMBL" id="HJA85410.1"/>
    </source>
</evidence>
<gene>
    <name evidence="1" type="ORF">H9950_04320</name>
</gene>
<proteinExistence type="predicted"/>
<dbReference type="EMBL" id="DWZI01000024">
    <property type="protein sequence ID" value="HJA85410.1"/>
    <property type="molecule type" value="Genomic_DNA"/>
</dbReference>
<organism evidence="1 2">
    <name type="scientific">Candidatus Bacteroides avicola</name>
    <dbReference type="NCBI Taxonomy" id="2838468"/>
    <lineage>
        <taxon>Bacteria</taxon>
        <taxon>Pseudomonadati</taxon>
        <taxon>Bacteroidota</taxon>
        <taxon>Bacteroidia</taxon>
        <taxon>Bacteroidales</taxon>
        <taxon>Bacteroidaceae</taxon>
        <taxon>Bacteroides</taxon>
    </lineage>
</organism>
<evidence type="ECO:0000313" key="2">
    <source>
        <dbReference type="Proteomes" id="UP000823862"/>
    </source>
</evidence>
<sequence>MEAIKLKQSLLSTIDNIDERNTDLQQKLVAAVKSIIRQNAKERTDEITPFVQSMKVGVKLPADLDVKALRDEHLKEKYS</sequence>
<dbReference type="AlphaFoldDB" id="A0A9D2HUX6"/>
<dbReference type="Proteomes" id="UP000823862">
    <property type="component" value="Unassembled WGS sequence"/>
</dbReference>
<reference evidence="1" key="2">
    <citation type="submission" date="2021-04" db="EMBL/GenBank/DDBJ databases">
        <authorList>
            <person name="Gilroy R."/>
        </authorList>
    </citation>
    <scope>NUCLEOTIDE SEQUENCE</scope>
    <source>
        <strain evidence="1">ChiHjej12B11-9795</strain>
    </source>
</reference>
<reference evidence="1" key="1">
    <citation type="journal article" date="2021" name="PeerJ">
        <title>Extensive microbial diversity within the chicken gut microbiome revealed by metagenomics and culture.</title>
        <authorList>
            <person name="Gilroy R."/>
            <person name="Ravi A."/>
            <person name="Getino M."/>
            <person name="Pursley I."/>
            <person name="Horton D.L."/>
            <person name="Alikhan N.F."/>
            <person name="Baker D."/>
            <person name="Gharbi K."/>
            <person name="Hall N."/>
            <person name="Watson M."/>
            <person name="Adriaenssens E.M."/>
            <person name="Foster-Nyarko E."/>
            <person name="Jarju S."/>
            <person name="Secka A."/>
            <person name="Antonio M."/>
            <person name="Oren A."/>
            <person name="Chaudhuri R.R."/>
            <person name="La Ragione R."/>
            <person name="Hildebrand F."/>
            <person name="Pallen M.J."/>
        </authorList>
    </citation>
    <scope>NUCLEOTIDE SEQUENCE</scope>
    <source>
        <strain evidence="1">ChiHjej12B11-9795</strain>
    </source>
</reference>